<evidence type="ECO:0000259" key="1">
    <source>
        <dbReference type="Pfam" id="PF22296"/>
    </source>
</evidence>
<dbReference type="Pfam" id="PF22296">
    <property type="entry name" value="bAvd"/>
    <property type="match status" value="1"/>
</dbReference>
<evidence type="ECO:0000313" key="2">
    <source>
        <dbReference type="EMBL" id="SDO86907.1"/>
    </source>
</evidence>
<dbReference type="OrthoDB" id="9814817at2"/>
<name>A0A1H0N2M2_SELRU</name>
<dbReference type="SUPFAM" id="SSF158446">
    <property type="entry name" value="IVS-encoded protein-like"/>
    <property type="match status" value="1"/>
</dbReference>
<dbReference type="CDD" id="cd16376">
    <property type="entry name" value="Avd_like"/>
    <property type="match status" value="1"/>
</dbReference>
<evidence type="ECO:0000313" key="3">
    <source>
        <dbReference type="Proteomes" id="UP000182412"/>
    </source>
</evidence>
<accession>A0A1H0N2M2</accession>
<dbReference type="Proteomes" id="UP000182412">
    <property type="component" value="Unassembled WGS sequence"/>
</dbReference>
<protein>
    <submittedName>
        <fullName evidence="2">23S rRNA-intervening sequence protein</fullName>
    </submittedName>
</protein>
<proteinExistence type="predicted"/>
<gene>
    <name evidence="2" type="ORF">SAMN05216366_102147</name>
</gene>
<dbReference type="InterPro" id="IPR055360">
    <property type="entry name" value="bAvd"/>
</dbReference>
<dbReference type="NCBIfam" id="NF033474">
    <property type="entry name" value="DivGenRetAVD"/>
    <property type="match status" value="1"/>
</dbReference>
<sequence length="99" mass="11663">MDEVHDAITQYPKSEKFSLGQETKNSMLTFYKLIVTAAKKYHKKTTLRDADVELFTLKNFIRMGHSRRYMNTKRYERLSRAIEELGRMLGGWIKATEKA</sequence>
<reference evidence="2 3" key="1">
    <citation type="submission" date="2016-10" db="EMBL/GenBank/DDBJ databases">
        <authorList>
            <person name="de Groot N.N."/>
        </authorList>
    </citation>
    <scope>NUCLEOTIDE SEQUENCE [LARGE SCALE GENOMIC DNA]</scope>
    <source>
        <strain evidence="2 3">S137</strain>
    </source>
</reference>
<feature type="domain" description="bAvd-like" evidence="1">
    <location>
        <begin position="1"/>
        <end position="95"/>
    </location>
</feature>
<organism evidence="2 3">
    <name type="scientific">Selenomonas ruminantium</name>
    <dbReference type="NCBI Taxonomy" id="971"/>
    <lineage>
        <taxon>Bacteria</taxon>
        <taxon>Bacillati</taxon>
        <taxon>Bacillota</taxon>
        <taxon>Negativicutes</taxon>
        <taxon>Selenomonadales</taxon>
        <taxon>Selenomonadaceae</taxon>
        <taxon>Selenomonas</taxon>
    </lineage>
</organism>
<dbReference type="AlphaFoldDB" id="A0A1H0N2M2"/>
<dbReference type="Gene3D" id="1.20.1440.60">
    <property type="entry name" value="23S rRNA-intervening sequence"/>
    <property type="match status" value="1"/>
</dbReference>
<dbReference type="EMBL" id="FNJQ01000002">
    <property type="protein sequence ID" value="SDO86907.1"/>
    <property type="molecule type" value="Genomic_DNA"/>
</dbReference>
<dbReference type="InterPro" id="IPR036583">
    <property type="entry name" value="23S_rRNA_IVS_sf"/>
</dbReference>